<dbReference type="Gene3D" id="1.10.10.10">
    <property type="entry name" value="Winged helix-like DNA-binding domain superfamily/Winged helix DNA-binding domain"/>
    <property type="match status" value="1"/>
</dbReference>
<dbReference type="InterPro" id="IPR026881">
    <property type="entry name" value="WYL_dom"/>
</dbReference>
<evidence type="ECO:0000256" key="1">
    <source>
        <dbReference type="ARBA" id="ARBA00023015"/>
    </source>
</evidence>
<dbReference type="InterPro" id="IPR057727">
    <property type="entry name" value="WCX_dom"/>
</dbReference>
<sequence>MSDSAMRILALLGLLATPSGRSGPELAAELGVSERTVRTDIERLRELGYPVDGARGPGGGYRFGSGGRMPPLLLDDDEAVATAVGLRSTARLPGIGEAGGRALAKLEQMLPERLRPAVEAVSTSMEPASENTGSDAEDPEVSPAALRAVADAIHRRHWLRFEHRGRPVLVEPYRLLSWQRRWYLVARDPEADAWASYRLDHLELRMPTRRAFEPVPFPHGDFAAFAVRQAAHSGWDVHVRLRVDASAEAVLARINPAVGAVEAVDATHSVLLTGGDSLHTVAAYVGMLGMDFTVESPAELVPLLREIADRYRRAVGQDPSSR</sequence>
<accession>A0A7W4UX06</accession>
<dbReference type="PIRSF" id="PIRSF016838">
    <property type="entry name" value="PafC"/>
    <property type="match status" value="1"/>
</dbReference>
<dbReference type="SUPFAM" id="SSF46785">
    <property type="entry name" value="Winged helix' DNA-binding domain"/>
    <property type="match status" value="1"/>
</dbReference>
<dbReference type="Proteomes" id="UP000538196">
    <property type="component" value="Unassembled WGS sequence"/>
</dbReference>
<keyword evidence="2" id="KW-0804">Transcription</keyword>
<evidence type="ECO:0000259" key="3">
    <source>
        <dbReference type="PROSITE" id="PS51000"/>
    </source>
</evidence>
<dbReference type="InterPro" id="IPR013196">
    <property type="entry name" value="HTH_11"/>
</dbReference>
<dbReference type="InterPro" id="IPR051534">
    <property type="entry name" value="CBASS_pafABC_assoc_protein"/>
</dbReference>
<dbReference type="RefSeq" id="WP_021760164.1">
    <property type="nucleotide sequence ID" value="NZ_JACHVP010000002.1"/>
</dbReference>
<keyword evidence="5" id="KW-1185">Reference proteome</keyword>
<reference evidence="4 5" key="1">
    <citation type="submission" date="2020-08" db="EMBL/GenBank/DDBJ databases">
        <title>Sequencing the genomes of 1000 actinobacteria strains.</title>
        <authorList>
            <person name="Klenk H.-P."/>
        </authorList>
    </citation>
    <scope>NUCLEOTIDE SEQUENCE [LARGE SCALE GENOMIC DNA]</scope>
    <source>
        <strain evidence="4 5">DSM 20146</strain>
    </source>
</reference>
<evidence type="ECO:0000256" key="2">
    <source>
        <dbReference type="ARBA" id="ARBA00023163"/>
    </source>
</evidence>
<dbReference type="GO" id="GO:0003677">
    <property type="term" value="F:DNA binding"/>
    <property type="evidence" value="ECO:0007669"/>
    <property type="project" value="UniProtKB-KW"/>
</dbReference>
<name>A0A7W4UX06_LEIAQ</name>
<dbReference type="Pfam" id="PF25583">
    <property type="entry name" value="WCX"/>
    <property type="match status" value="1"/>
</dbReference>
<keyword evidence="4" id="KW-0238">DNA-binding</keyword>
<dbReference type="PANTHER" id="PTHR34580">
    <property type="match status" value="1"/>
</dbReference>
<organism evidence="4 5">
    <name type="scientific">Leifsonia aquatica</name>
    <name type="common">Corynebacterium aquaticum</name>
    <dbReference type="NCBI Taxonomy" id="144185"/>
    <lineage>
        <taxon>Bacteria</taxon>
        <taxon>Bacillati</taxon>
        <taxon>Actinomycetota</taxon>
        <taxon>Actinomycetes</taxon>
        <taxon>Micrococcales</taxon>
        <taxon>Microbacteriaceae</taxon>
        <taxon>Leifsonia</taxon>
    </lineage>
</organism>
<dbReference type="GO" id="GO:0003700">
    <property type="term" value="F:DNA-binding transcription factor activity"/>
    <property type="evidence" value="ECO:0007669"/>
    <property type="project" value="InterPro"/>
</dbReference>
<dbReference type="EMBL" id="JACHVP010000002">
    <property type="protein sequence ID" value="MBB2967592.1"/>
    <property type="molecule type" value="Genomic_DNA"/>
</dbReference>
<feature type="domain" description="HTH deoR-type" evidence="3">
    <location>
        <begin position="4"/>
        <end position="70"/>
    </location>
</feature>
<dbReference type="Pfam" id="PF13280">
    <property type="entry name" value="WYL"/>
    <property type="match status" value="1"/>
</dbReference>
<keyword evidence="1" id="KW-0805">Transcription regulation</keyword>
<dbReference type="InterPro" id="IPR036390">
    <property type="entry name" value="WH_DNA-bd_sf"/>
</dbReference>
<gene>
    <name evidence="4" type="ORF">FHX33_002355</name>
</gene>
<evidence type="ECO:0000313" key="4">
    <source>
        <dbReference type="EMBL" id="MBB2967592.1"/>
    </source>
</evidence>
<dbReference type="InterPro" id="IPR001034">
    <property type="entry name" value="DeoR_HTH"/>
</dbReference>
<dbReference type="Pfam" id="PF08279">
    <property type="entry name" value="HTH_11"/>
    <property type="match status" value="1"/>
</dbReference>
<dbReference type="AlphaFoldDB" id="A0A7W4UX06"/>
<dbReference type="InterPro" id="IPR028349">
    <property type="entry name" value="PafC-like"/>
</dbReference>
<dbReference type="PROSITE" id="PS51000">
    <property type="entry name" value="HTH_DEOR_2"/>
    <property type="match status" value="1"/>
</dbReference>
<evidence type="ECO:0000313" key="5">
    <source>
        <dbReference type="Proteomes" id="UP000538196"/>
    </source>
</evidence>
<dbReference type="PANTHER" id="PTHR34580:SF3">
    <property type="entry name" value="PROTEIN PAFB"/>
    <property type="match status" value="1"/>
</dbReference>
<dbReference type="InterPro" id="IPR036388">
    <property type="entry name" value="WH-like_DNA-bd_sf"/>
</dbReference>
<comment type="caution">
    <text evidence="4">The sequence shown here is derived from an EMBL/GenBank/DDBJ whole genome shotgun (WGS) entry which is preliminary data.</text>
</comment>
<protein>
    <submittedName>
        <fullName evidence="4">Putative DNA-binding transcriptional regulator YafY</fullName>
    </submittedName>
</protein>
<proteinExistence type="predicted"/>
<dbReference type="PROSITE" id="PS52050">
    <property type="entry name" value="WYL"/>
    <property type="match status" value="1"/>
</dbReference>